<protein>
    <submittedName>
        <fullName evidence="6">MBL fold metallo-hydrolase</fullName>
    </submittedName>
</protein>
<comment type="cofactor">
    <cofactor evidence="1">
        <name>Zn(2+)</name>
        <dbReference type="ChEBI" id="CHEBI:29105"/>
    </cofactor>
</comment>
<dbReference type="Pfam" id="PF00753">
    <property type="entry name" value="Lactamase_B"/>
    <property type="match status" value="1"/>
</dbReference>
<proteinExistence type="predicted"/>
<reference evidence="6 7" key="1">
    <citation type="submission" date="2019-06" db="EMBL/GenBank/DDBJ databases">
        <title>Whole genome shotgun sequence of Acetobacter peroxydans NBRC 13755.</title>
        <authorList>
            <person name="Hosoyama A."/>
            <person name="Uohara A."/>
            <person name="Ohji S."/>
            <person name="Ichikawa N."/>
        </authorList>
    </citation>
    <scope>NUCLEOTIDE SEQUENCE [LARGE SCALE GENOMIC DNA]</scope>
    <source>
        <strain evidence="6 7">NBRC 13755</strain>
    </source>
</reference>
<organism evidence="6 7">
    <name type="scientific">Acetobacter peroxydans</name>
    <dbReference type="NCBI Taxonomy" id="104098"/>
    <lineage>
        <taxon>Bacteria</taxon>
        <taxon>Pseudomonadati</taxon>
        <taxon>Pseudomonadota</taxon>
        <taxon>Alphaproteobacteria</taxon>
        <taxon>Acetobacterales</taxon>
        <taxon>Acetobacteraceae</taxon>
        <taxon>Acetobacter</taxon>
    </lineage>
</organism>
<dbReference type="InterPro" id="IPR001279">
    <property type="entry name" value="Metallo-B-lactamas"/>
</dbReference>
<dbReference type="GO" id="GO:0046872">
    <property type="term" value="F:metal ion binding"/>
    <property type="evidence" value="ECO:0007669"/>
    <property type="project" value="UniProtKB-KW"/>
</dbReference>
<feature type="domain" description="Metallo-beta-lactamase" evidence="5">
    <location>
        <begin position="19"/>
        <end position="204"/>
    </location>
</feature>
<dbReference type="PANTHER" id="PTHR46233">
    <property type="entry name" value="HYDROXYACYLGLUTATHIONE HYDROLASE GLOC"/>
    <property type="match status" value="1"/>
</dbReference>
<keyword evidence="3 6" id="KW-0378">Hydrolase</keyword>
<dbReference type="GO" id="GO:0016787">
    <property type="term" value="F:hydrolase activity"/>
    <property type="evidence" value="ECO:0007669"/>
    <property type="project" value="UniProtKB-KW"/>
</dbReference>
<evidence type="ECO:0000259" key="5">
    <source>
        <dbReference type="SMART" id="SM00849"/>
    </source>
</evidence>
<dbReference type="OrthoDB" id="9802991at2"/>
<keyword evidence="4" id="KW-0862">Zinc</keyword>
<name>A0A4Y3TZ71_9PROT</name>
<sequence length="232" mass="24984">MHVAYPGMQLNIIPVTPFRQHCSILWNPETRRAIVVDPGGDADTLLSFIDGHDLVVEAILITHGHLDHAGGVAALRRGLVERAAPPPVVIGPDERDAFLLDSIADQARHFGLEDLENASVDRFAQEGEVLEYAGCRLHVLHVPGHTPGHVAFVDKVGRFAFVGDVLFRGTVGRTDFAYGDGPLLIRSIKEKLLPLTRESGSADHHADITVVPGHGGLTTLDTEAAGNPFLRG</sequence>
<gene>
    <name evidence="6" type="ORF">APE01nite_21070</name>
</gene>
<dbReference type="SMART" id="SM00849">
    <property type="entry name" value="Lactamase_B"/>
    <property type="match status" value="1"/>
</dbReference>
<evidence type="ECO:0000256" key="3">
    <source>
        <dbReference type="ARBA" id="ARBA00022801"/>
    </source>
</evidence>
<comment type="caution">
    <text evidence="6">The sequence shown here is derived from an EMBL/GenBank/DDBJ whole genome shotgun (WGS) entry which is preliminary data.</text>
</comment>
<dbReference type="Gene3D" id="3.60.15.10">
    <property type="entry name" value="Ribonuclease Z/Hydroxyacylglutathione hydrolase-like"/>
    <property type="match status" value="1"/>
</dbReference>
<keyword evidence="2" id="KW-0479">Metal-binding</keyword>
<evidence type="ECO:0000256" key="1">
    <source>
        <dbReference type="ARBA" id="ARBA00001947"/>
    </source>
</evidence>
<dbReference type="RefSeq" id="WP_141377347.1">
    <property type="nucleotide sequence ID" value="NZ_BAPL01000010.1"/>
</dbReference>
<accession>A0A4Y3TZ71</accession>
<evidence type="ECO:0000256" key="4">
    <source>
        <dbReference type="ARBA" id="ARBA00022833"/>
    </source>
</evidence>
<evidence type="ECO:0000313" key="7">
    <source>
        <dbReference type="Proteomes" id="UP000317730"/>
    </source>
</evidence>
<evidence type="ECO:0000313" key="6">
    <source>
        <dbReference type="EMBL" id="GEB86310.1"/>
    </source>
</evidence>
<dbReference type="InterPro" id="IPR036866">
    <property type="entry name" value="RibonucZ/Hydroxyglut_hydro"/>
</dbReference>
<keyword evidence="7" id="KW-1185">Reference proteome</keyword>
<dbReference type="SUPFAM" id="SSF56281">
    <property type="entry name" value="Metallo-hydrolase/oxidoreductase"/>
    <property type="match status" value="1"/>
</dbReference>
<dbReference type="EMBL" id="BJMV01000012">
    <property type="protein sequence ID" value="GEB86310.1"/>
    <property type="molecule type" value="Genomic_DNA"/>
</dbReference>
<dbReference type="Proteomes" id="UP000317730">
    <property type="component" value="Unassembled WGS sequence"/>
</dbReference>
<evidence type="ECO:0000256" key="2">
    <source>
        <dbReference type="ARBA" id="ARBA00022723"/>
    </source>
</evidence>
<dbReference type="PANTHER" id="PTHR46233:SF3">
    <property type="entry name" value="HYDROXYACYLGLUTATHIONE HYDROLASE GLOC"/>
    <property type="match status" value="1"/>
</dbReference>
<dbReference type="AlphaFoldDB" id="A0A4Y3TZ71"/>
<dbReference type="InterPro" id="IPR051453">
    <property type="entry name" value="MBL_Glyoxalase_II"/>
</dbReference>